<comment type="subcellular location">
    <subcellularLocation>
        <location evidence="1">Cell membrane</location>
    </subcellularLocation>
</comment>
<protein>
    <recommendedName>
        <fullName evidence="8">Disease resistance R13L4/SHOC-2-like LRR domain-containing protein</fullName>
    </recommendedName>
</protein>
<dbReference type="Gene3D" id="3.80.10.10">
    <property type="entry name" value="Ribonuclease Inhibitor"/>
    <property type="match status" value="1"/>
</dbReference>
<dbReference type="SUPFAM" id="SSF52058">
    <property type="entry name" value="L domain-like"/>
    <property type="match status" value="1"/>
</dbReference>
<dbReference type="GO" id="GO:0005886">
    <property type="term" value="C:plasma membrane"/>
    <property type="evidence" value="ECO:0007669"/>
    <property type="project" value="UniProtKB-SubCell"/>
</dbReference>
<evidence type="ECO:0000256" key="2">
    <source>
        <dbReference type="ARBA" id="ARBA00022475"/>
    </source>
</evidence>
<evidence type="ECO:0000313" key="10">
    <source>
        <dbReference type="Proteomes" id="UP001164929"/>
    </source>
</evidence>
<reference evidence="9 10" key="1">
    <citation type="journal article" date="2023" name="Mol. Ecol. Resour.">
        <title>Chromosome-level genome assembly of a triploid poplar Populus alba 'Berolinensis'.</title>
        <authorList>
            <person name="Chen S."/>
            <person name="Yu Y."/>
            <person name="Wang X."/>
            <person name="Wang S."/>
            <person name="Zhang T."/>
            <person name="Zhou Y."/>
            <person name="He R."/>
            <person name="Meng N."/>
            <person name="Wang Y."/>
            <person name="Liu W."/>
            <person name="Liu Z."/>
            <person name="Liu J."/>
            <person name="Guo Q."/>
            <person name="Huang H."/>
            <person name="Sederoff R.R."/>
            <person name="Wang G."/>
            <person name="Qu G."/>
            <person name="Chen S."/>
        </authorList>
    </citation>
    <scope>NUCLEOTIDE SEQUENCE [LARGE SCALE GENOMIC DNA]</scope>
    <source>
        <strain evidence="9">SC-2020</strain>
    </source>
</reference>
<evidence type="ECO:0000256" key="4">
    <source>
        <dbReference type="ARBA" id="ARBA00022729"/>
    </source>
</evidence>
<evidence type="ECO:0000256" key="3">
    <source>
        <dbReference type="ARBA" id="ARBA00022614"/>
    </source>
</evidence>
<evidence type="ECO:0000256" key="7">
    <source>
        <dbReference type="ARBA" id="ARBA00023180"/>
    </source>
</evidence>
<evidence type="ECO:0000313" key="9">
    <source>
        <dbReference type="EMBL" id="KAJ6967645.1"/>
    </source>
</evidence>
<dbReference type="PANTHER" id="PTHR48009">
    <property type="entry name" value="LEUCINE-RICH REPEAT (LRR) FAMILY PROTEIN"/>
    <property type="match status" value="1"/>
</dbReference>
<evidence type="ECO:0000256" key="1">
    <source>
        <dbReference type="ARBA" id="ARBA00004236"/>
    </source>
</evidence>
<dbReference type="FunFam" id="3.80.10.10:FF:000383">
    <property type="entry name" value="Leucine-rich repeat receptor protein kinase EMS1"/>
    <property type="match status" value="1"/>
</dbReference>
<dbReference type="Proteomes" id="UP001164929">
    <property type="component" value="Chromosome 16"/>
</dbReference>
<dbReference type="Pfam" id="PF23598">
    <property type="entry name" value="LRR_14"/>
    <property type="match status" value="1"/>
</dbReference>
<dbReference type="AlphaFoldDB" id="A0AAD6LIK3"/>
<accession>A0AAD6LIK3</accession>
<dbReference type="EMBL" id="JAQIZT010000016">
    <property type="protein sequence ID" value="KAJ6967645.1"/>
    <property type="molecule type" value="Genomic_DNA"/>
</dbReference>
<dbReference type="InterPro" id="IPR055414">
    <property type="entry name" value="LRR_R13L4/SHOC2-like"/>
</dbReference>
<keyword evidence="5" id="KW-0677">Repeat</keyword>
<feature type="domain" description="Disease resistance R13L4/SHOC-2-like LRR" evidence="8">
    <location>
        <begin position="17"/>
        <end position="182"/>
    </location>
</feature>
<dbReference type="FunFam" id="3.80.10.10:FF:000041">
    <property type="entry name" value="LRR receptor-like serine/threonine-protein kinase ERECTA"/>
    <property type="match status" value="1"/>
</dbReference>
<keyword evidence="10" id="KW-1185">Reference proteome</keyword>
<evidence type="ECO:0000256" key="6">
    <source>
        <dbReference type="ARBA" id="ARBA00023136"/>
    </source>
</evidence>
<keyword evidence="7" id="KW-0325">Glycoprotein</keyword>
<keyword evidence="6" id="KW-0472">Membrane</keyword>
<dbReference type="InterPro" id="IPR032675">
    <property type="entry name" value="LRR_dom_sf"/>
</dbReference>
<dbReference type="InterPro" id="IPR053213">
    <property type="entry name" value="RLP29"/>
</dbReference>
<sequence length="287" mass="31662">MVIHMHSDLSTNFLSGSVPSSLENLSSLKYLRLSTNFLSGSIPPSLGNLSSLQYLNLMFNMLSGQIPEELGNLSSLRYMALGFNELTGQLPPELGRLRSLHVLGLTSNNLSGELPENYANFVGLQQFSVAGNRLTGQIPRFIAKWTELYYLSLSGNDFEGELPLELLFNMSYLEYLFVSDVRSSAGFPFPKNANMTGIRYLKQGVIWNGICGRITERQRWLSKGERAGSRFSRGVVLSVDLEGLVRVCGGWSVKAGDGAVGSAVRDRERKMRKCTRRLCGCGGELEG</sequence>
<dbReference type="PANTHER" id="PTHR48009:SF4">
    <property type="entry name" value="LEUCINE-RICH REPEAT (LRR) FAMILY PROTEIN"/>
    <property type="match status" value="1"/>
</dbReference>
<evidence type="ECO:0000256" key="5">
    <source>
        <dbReference type="ARBA" id="ARBA00022737"/>
    </source>
</evidence>
<name>A0AAD6LIK3_9ROSI</name>
<keyword evidence="3" id="KW-0433">Leucine-rich repeat</keyword>
<gene>
    <name evidence="9" type="ORF">NC653_035767</name>
</gene>
<evidence type="ECO:0000259" key="8">
    <source>
        <dbReference type="Pfam" id="PF23598"/>
    </source>
</evidence>
<organism evidence="9 10">
    <name type="scientific">Populus alba x Populus x berolinensis</name>
    <dbReference type="NCBI Taxonomy" id="444605"/>
    <lineage>
        <taxon>Eukaryota</taxon>
        <taxon>Viridiplantae</taxon>
        <taxon>Streptophyta</taxon>
        <taxon>Embryophyta</taxon>
        <taxon>Tracheophyta</taxon>
        <taxon>Spermatophyta</taxon>
        <taxon>Magnoliopsida</taxon>
        <taxon>eudicotyledons</taxon>
        <taxon>Gunneridae</taxon>
        <taxon>Pentapetalae</taxon>
        <taxon>rosids</taxon>
        <taxon>fabids</taxon>
        <taxon>Malpighiales</taxon>
        <taxon>Salicaceae</taxon>
        <taxon>Saliceae</taxon>
        <taxon>Populus</taxon>
    </lineage>
</organism>
<comment type="caution">
    <text evidence="9">The sequence shown here is derived from an EMBL/GenBank/DDBJ whole genome shotgun (WGS) entry which is preliminary data.</text>
</comment>
<keyword evidence="2" id="KW-1003">Cell membrane</keyword>
<keyword evidence="4" id="KW-0732">Signal</keyword>
<proteinExistence type="predicted"/>